<protein>
    <submittedName>
        <fullName evidence="2">DUF2721 domain-containing protein</fullName>
    </submittedName>
</protein>
<dbReference type="EMBL" id="JBHSGG010000040">
    <property type="protein sequence ID" value="MFC4729237.1"/>
    <property type="molecule type" value="Genomic_DNA"/>
</dbReference>
<gene>
    <name evidence="2" type="ORF">ACFO3Q_13775</name>
</gene>
<feature type="transmembrane region" description="Helical" evidence="1">
    <location>
        <begin position="12"/>
        <end position="32"/>
    </location>
</feature>
<keyword evidence="3" id="KW-1185">Reference proteome</keyword>
<dbReference type="InterPro" id="IPR021279">
    <property type="entry name" value="DUF2721"/>
</dbReference>
<dbReference type="RefSeq" id="WP_377005312.1">
    <property type="nucleotide sequence ID" value="NZ_JBHSGG010000040.1"/>
</dbReference>
<proteinExistence type="predicted"/>
<name>A0ABV9NLL2_9GAMM</name>
<keyword evidence="1" id="KW-1133">Transmembrane helix</keyword>
<sequence length="167" mass="18570">MPTPFSMDPAHYTVISSMITPAFFLTATSSMLMSSNARLARVVDRMRVDLAKLRETPQGEQRRQMEARIVTHRKRSTLALSALRLLYGSLSAFVCTSLAIAADSFLGYRLAHLPTFFAIIGVLLMFGASVCMGREARLGLKMLDLELREELSRDTLEAIDGGDRRPD</sequence>
<keyword evidence="1" id="KW-0812">Transmembrane</keyword>
<reference evidence="3" key="1">
    <citation type="journal article" date="2019" name="Int. J. Syst. Evol. Microbiol.">
        <title>The Global Catalogue of Microorganisms (GCM) 10K type strain sequencing project: providing services to taxonomists for standard genome sequencing and annotation.</title>
        <authorList>
            <consortium name="The Broad Institute Genomics Platform"/>
            <consortium name="The Broad Institute Genome Sequencing Center for Infectious Disease"/>
            <person name="Wu L."/>
            <person name="Ma J."/>
        </authorList>
    </citation>
    <scope>NUCLEOTIDE SEQUENCE [LARGE SCALE GENOMIC DNA]</scope>
    <source>
        <strain evidence="3">CGMCC 1.13574</strain>
    </source>
</reference>
<feature type="transmembrane region" description="Helical" evidence="1">
    <location>
        <begin position="78"/>
        <end position="101"/>
    </location>
</feature>
<organism evidence="2 3">
    <name type="scientific">Coralloluteibacterium thermophilum</name>
    <dbReference type="NCBI Taxonomy" id="2707049"/>
    <lineage>
        <taxon>Bacteria</taxon>
        <taxon>Pseudomonadati</taxon>
        <taxon>Pseudomonadota</taxon>
        <taxon>Gammaproteobacteria</taxon>
        <taxon>Lysobacterales</taxon>
        <taxon>Lysobacteraceae</taxon>
        <taxon>Coralloluteibacterium</taxon>
    </lineage>
</organism>
<evidence type="ECO:0000256" key="1">
    <source>
        <dbReference type="SAM" id="Phobius"/>
    </source>
</evidence>
<accession>A0ABV9NLL2</accession>
<evidence type="ECO:0000313" key="2">
    <source>
        <dbReference type="EMBL" id="MFC4729237.1"/>
    </source>
</evidence>
<comment type="caution">
    <text evidence="2">The sequence shown here is derived from an EMBL/GenBank/DDBJ whole genome shotgun (WGS) entry which is preliminary data.</text>
</comment>
<keyword evidence="1" id="KW-0472">Membrane</keyword>
<dbReference type="Proteomes" id="UP001595892">
    <property type="component" value="Unassembled WGS sequence"/>
</dbReference>
<evidence type="ECO:0000313" key="3">
    <source>
        <dbReference type="Proteomes" id="UP001595892"/>
    </source>
</evidence>
<feature type="transmembrane region" description="Helical" evidence="1">
    <location>
        <begin position="113"/>
        <end position="133"/>
    </location>
</feature>
<dbReference type="Pfam" id="PF11026">
    <property type="entry name" value="DUF2721"/>
    <property type="match status" value="1"/>
</dbReference>